<sequence length="172" mass="18409">MAYISKRSSRSRSPRPPSRNEPRAAARPARPSAAPIGFRNLGGLNASRVATRPAERSSPGPKVEERGAGPVLERHRGAQRDTKPAWMTSGVGIGTAILGESKGDLVKPGMTKSDLERIEKRVITDEDPDPFRDVFNERTSGGSGASPRGPPKRAALPPQDAVFSSDTPSTRF</sequence>
<proteinExistence type="predicted"/>
<organism evidence="2">
    <name type="scientific">Noctiluca scintillans</name>
    <name type="common">Sea sparkle</name>
    <name type="synonym">Red tide dinoflagellate</name>
    <dbReference type="NCBI Taxonomy" id="2966"/>
    <lineage>
        <taxon>Eukaryota</taxon>
        <taxon>Sar</taxon>
        <taxon>Alveolata</taxon>
        <taxon>Dinophyceae</taxon>
        <taxon>Noctilucales</taxon>
        <taxon>Noctilucaceae</taxon>
        <taxon>Noctiluca</taxon>
    </lineage>
</organism>
<feature type="region of interest" description="Disordered" evidence="1">
    <location>
        <begin position="121"/>
        <end position="172"/>
    </location>
</feature>
<feature type="compositionally biased region" description="Low complexity" evidence="1">
    <location>
        <begin position="25"/>
        <end position="35"/>
    </location>
</feature>
<feature type="compositionally biased region" description="Basic and acidic residues" evidence="1">
    <location>
        <begin position="121"/>
        <end position="136"/>
    </location>
</feature>
<feature type="compositionally biased region" description="Basic and acidic residues" evidence="1">
    <location>
        <begin position="62"/>
        <end position="83"/>
    </location>
</feature>
<name>A0A7S1F0A9_NOCSC</name>
<accession>A0A7S1F0A9</accession>
<evidence type="ECO:0000256" key="1">
    <source>
        <dbReference type="SAM" id="MobiDB-lite"/>
    </source>
</evidence>
<dbReference type="AlphaFoldDB" id="A0A7S1F0A9"/>
<evidence type="ECO:0000313" key="2">
    <source>
        <dbReference type="EMBL" id="CAD8835004.1"/>
    </source>
</evidence>
<feature type="region of interest" description="Disordered" evidence="1">
    <location>
        <begin position="1"/>
        <end position="87"/>
    </location>
</feature>
<feature type="compositionally biased region" description="Polar residues" evidence="1">
    <location>
        <begin position="162"/>
        <end position="172"/>
    </location>
</feature>
<gene>
    <name evidence="2" type="ORF">NSCI0253_LOCUS9352</name>
</gene>
<dbReference type="EMBL" id="HBFQ01013463">
    <property type="protein sequence ID" value="CAD8835004.1"/>
    <property type="molecule type" value="Transcribed_RNA"/>
</dbReference>
<protein>
    <submittedName>
        <fullName evidence="2">Uncharacterized protein</fullName>
    </submittedName>
</protein>
<reference evidence="2" key="1">
    <citation type="submission" date="2021-01" db="EMBL/GenBank/DDBJ databases">
        <authorList>
            <person name="Corre E."/>
            <person name="Pelletier E."/>
            <person name="Niang G."/>
            <person name="Scheremetjew M."/>
            <person name="Finn R."/>
            <person name="Kale V."/>
            <person name="Holt S."/>
            <person name="Cochrane G."/>
            <person name="Meng A."/>
            <person name="Brown T."/>
            <person name="Cohen L."/>
        </authorList>
    </citation>
    <scope>NUCLEOTIDE SEQUENCE</scope>
</reference>